<comment type="caution">
    <text evidence="3">The sequence shown here is derived from an EMBL/GenBank/DDBJ whole genome shotgun (WGS) entry which is preliminary data.</text>
</comment>
<feature type="signal peptide" evidence="2">
    <location>
        <begin position="1"/>
        <end position="25"/>
    </location>
</feature>
<feature type="chain" id="PRO_5045681323" description="Lipoprotein" evidence="2">
    <location>
        <begin position="26"/>
        <end position="261"/>
    </location>
</feature>
<gene>
    <name evidence="3" type="ORF">NVV95_06935</name>
</gene>
<name>A0ABT2GDL7_9MICO</name>
<sequence length="261" mass="25984">MTRIPPALAGLVLSIAVLGGVSGCAGGTPAAAPSPSAPAVSSSPRPIEQVVPLDPVAPLLVQAARDLVAGTEGFAPGDARTALLAAADRLDADIQVVQLSMAGGPAASQATPPVDEALLATHTAELLAAVGVVRDGVVATATQVVDVDAAQAEQPLRDALFLAIQAQQSAPPTDDTPRLLLELVQHTRAAQASQAAYLEEQARLAAEAAAGSSSSGGSSDYTGSLDPSAPLAPPSPPAWILDPPNLNLHCPPYGVCSDGTS</sequence>
<dbReference type="Proteomes" id="UP001165580">
    <property type="component" value="Unassembled WGS sequence"/>
</dbReference>
<reference evidence="3" key="1">
    <citation type="submission" date="2022-08" db="EMBL/GenBank/DDBJ databases">
        <authorList>
            <person name="Deng Y."/>
            <person name="Han X.-F."/>
            <person name="Zhang Y.-Q."/>
        </authorList>
    </citation>
    <scope>NUCLEOTIDE SEQUENCE</scope>
    <source>
        <strain evidence="3">CPCC 205716</strain>
    </source>
</reference>
<dbReference type="EMBL" id="JANTEZ010000002">
    <property type="protein sequence ID" value="MCS5714288.1"/>
    <property type="molecule type" value="Genomic_DNA"/>
</dbReference>
<evidence type="ECO:0000313" key="4">
    <source>
        <dbReference type="Proteomes" id="UP001165580"/>
    </source>
</evidence>
<dbReference type="PROSITE" id="PS51257">
    <property type="entry name" value="PROKAR_LIPOPROTEIN"/>
    <property type="match status" value="1"/>
</dbReference>
<feature type="compositionally biased region" description="Low complexity" evidence="1">
    <location>
        <begin position="209"/>
        <end position="229"/>
    </location>
</feature>
<organism evidence="3 4">
    <name type="scientific">Herbiconiux gentiana</name>
    <dbReference type="NCBI Taxonomy" id="2970912"/>
    <lineage>
        <taxon>Bacteria</taxon>
        <taxon>Bacillati</taxon>
        <taxon>Actinomycetota</taxon>
        <taxon>Actinomycetes</taxon>
        <taxon>Micrococcales</taxon>
        <taxon>Microbacteriaceae</taxon>
        <taxon>Herbiconiux</taxon>
    </lineage>
</organism>
<keyword evidence="2" id="KW-0732">Signal</keyword>
<dbReference type="RefSeq" id="WP_259485806.1">
    <property type="nucleotide sequence ID" value="NZ_JANTEZ010000002.1"/>
</dbReference>
<evidence type="ECO:0008006" key="5">
    <source>
        <dbReference type="Google" id="ProtNLM"/>
    </source>
</evidence>
<feature type="compositionally biased region" description="Low complexity" evidence="1">
    <location>
        <begin position="29"/>
        <end position="46"/>
    </location>
</feature>
<feature type="region of interest" description="Disordered" evidence="1">
    <location>
        <begin position="209"/>
        <end position="237"/>
    </location>
</feature>
<accession>A0ABT2GDL7</accession>
<feature type="region of interest" description="Disordered" evidence="1">
    <location>
        <begin position="27"/>
        <end position="46"/>
    </location>
</feature>
<proteinExistence type="predicted"/>
<evidence type="ECO:0000313" key="3">
    <source>
        <dbReference type="EMBL" id="MCS5714288.1"/>
    </source>
</evidence>
<evidence type="ECO:0000256" key="2">
    <source>
        <dbReference type="SAM" id="SignalP"/>
    </source>
</evidence>
<evidence type="ECO:0000256" key="1">
    <source>
        <dbReference type="SAM" id="MobiDB-lite"/>
    </source>
</evidence>
<keyword evidence="4" id="KW-1185">Reference proteome</keyword>
<protein>
    <recommendedName>
        <fullName evidence="5">Lipoprotein</fullName>
    </recommendedName>
</protein>